<dbReference type="Proteomes" id="UP000294682">
    <property type="component" value="Unassembled WGS sequence"/>
</dbReference>
<dbReference type="AlphaFoldDB" id="A0A9X8UHK0"/>
<reference evidence="1 2" key="1">
    <citation type="submission" date="2019-03" db="EMBL/GenBank/DDBJ databases">
        <title>Genomic Encyclopedia of Type Strains, Phase IV (KMG-IV): sequencing the most valuable type-strain genomes for metagenomic binning, comparative biology and taxonomic classification.</title>
        <authorList>
            <person name="Goeker M."/>
        </authorList>
    </citation>
    <scope>NUCLEOTIDE SEQUENCE [LARGE SCALE GENOMIC DNA]</scope>
    <source>
        <strain evidence="1 2">DSM 100433</strain>
    </source>
</reference>
<accession>A0A9X8UHK0</accession>
<dbReference type="EMBL" id="SLUK01000013">
    <property type="protein sequence ID" value="TCL41615.1"/>
    <property type="molecule type" value="Genomic_DNA"/>
</dbReference>
<proteinExistence type="predicted"/>
<evidence type="ECO:0000313" key="2">
    <source>
        <dbReference type="Proteomes" id="UP000294682"/>
    </source>
</evidence>
<gene>
    <name evidence="1" type="ORF">EDD78_11389</name>
</gene>
<organism evidence="1 2">
    <name type="scientific">Harryflintia acetispora</name>
    <dbReference type="NCBI Taxonomy" id="1849041"/>
    <lineage>
        <taxon>Bacteria</taxon>
        <taxon>Bacillati</taxon>
        <taxon>Bacillota</taxon>
        <taxon>Clostridia</taxon>
        <taxon>Eubacteriales</taxon>
        <taxon>Oscillospiraceae</taxon>
        <taxon>Harryflintia</taxon>
    </lineage>
</organism>
<keyword evidence="2" id="KW-1185">Reference proteome</keyword>
<comment type="caution">
    <text evidence="1">The sequence shown here is derived from an EMBL/GenBank/DDBJ whole genome shotgun (WGS) entry which is preliminary data.</text>
</comment>
<sequence length="316" mass="35889">MNDAFHVDMEKLMSLHRFGDVLDDAIKSVGSETVELVPDRGARDSIGRHWYGSRCHMRNKETDEKFYLHIGLIYLPETRTGLMVELDKRSNPASFPIVWENLGEGSRYEISRDEDDYLKLFMPQDAFDALCGKKRGEQVKAISDYIKECAEAIAAAACQAGFSLKLCDLAEDYKLACAFEEAVVSIKSERYTIEPDRKCPDNFGQYAAGYRCFVKTRDGQQDLYPYFGAIYSYKKTPYGIFAEIDKLNHPGCYDRAYAGIKEDPAYELSKKDPPFIKMFMPAADVERLNSLDHRGQVEMLAGFLDVCVTNLLDASR</sequence>
<protein>
    <submittedName>
        <fullName evidence="1">Uncharacterized protein</fullName>
    </submittedName>
</protein>
<name>A0A9X8UHK0_9FIRM</name>
<evidence type="ECO:0000313" key="1">
    <source>
        <dbReference type="EMBL" id="TCL41615.1"/>
    </source>
</evidence>
<dbReference type="RefSeq" id="WP_132085201.1">
    <property type="nucleotide sequence ID" value="NZ_SLUK01000013.1"/>
</dbReference>